<keyword evidence="4 6" id="KW-0238">DNA-binding</keyword>
<dbReference type="EMBL" id="NEDP02005510">
    <property type="protein sequence ID" value="OWF39757.1"/>
    <property type="molecule type" value="Genomic_DNA"/>
</dbReference>
<keyword evidence="10" id="KW-1185">Reference proteome</keyword>
<keyword evidence="3 6" id="KW-0158">Chromosome</keyword>
<evidence type="ECO:0000259" key="8">
    <source>
        <dbReference type="PROSITE" id="PS51504"/>
    </source>
</evidence>
<feature type="compositionally biased region" description="Low complexity" evidence="7">
    <location>
        <begin position="126"/>
        <end position="137"/>
    </location>
</feature>
<feature type="compositionally biased region" description="Basic residues" evidence="7">
    <location>
        <begin position="163"/>
        <end position="190"/>
    </location>
</feature>
<dbReference type="InterPro" id="IPR036390">
    <property type="entry name" value="WH_DNA-bd_sf"/>
</dbReference>
<evidence type="ECO:0000256" key="6">
    <source>
        <dbReference type="RuleBase" id="RU003894"/>
    </source>
</evidence>
<dbReference type="OrthoDB" id="1110759at2759"/>
<dbReference type="PANTHER" id="PTHR11467:SF36">
    <property type="entry name" value="HISTONE 24-RELATED"/>
    <property type="match status" value="1"/>
</dbReference>
<dbReference type="GO" id="GO:0031492">
    <property type="term" value="F:nucleosomal DNA binding"/>
    <property type="evidence" value="ECO:0007669"/>
    <property type="project" value="TreeGrafter"/>
</dbReference>
<evidence type="ECO:0000256" key="5">
    <source>
        <dbReference type="ARBA" id="ARBA00023242"/>
    </source>
</evidence>
<reference evidence="9 10" key="1">
    <citation type="journal article" date="2017" name="Nat. Ecol. Evol.">
        <title>Scallop genome provides insights into evolution of bilaterian karyotype and development.</title>
        <authorList>
            <person name="Wang S."/>
            <person name="Zhang J."/>
            <person name="Jiao W."/>
            <person name="Li J."/>
            <person name="Xun X."/>
            <person name="Sun Y."/>
            <person name="Guo X."/>
            <person name="Huan P."/>
            <person name="Dong B."/>
            <person name="Zhang L."/>
            <person name="Hu X."/>
            <person name="Sun X."/>
            <person name="Wang J."/>
            <person name="Zhao C."/>
            <person name="Wang Y."/>
            <person name="Wang D."/>
            <person name="Huang X."/>
            <person name="Wang R."/>
            <person name="Lv J."/>
            <person name="Li Y."/>
            <person name="Zhang Z."/>
            <person name="Liu B."/>
            <person name="Lu W."/>
            <person name="Hui Y."/>
            <person name="Liang J."/>
            <person name="Zhou Z."/>
            <person name="Hou R."/>
            <person name="Li X."/>
            <person name="Liu Y."/>
            <person name="Li H."/>
            <person name="Ning X."/>
            <person name="Lin Y."/>
            <person name="Zhao L."/>
            <person name="Xing Q."/>
            <person name="Dou J."/>
            <person name="Li Y."/>
            <person name="Mao J."/>
            <person name="Guo H."/>
            <person name="Dou H."/>
            <person name="Li T."/>
            <person name="Mu C."/>
            <person name="Jiang W."/>
            <person name="Fu Q."/>
            <person name="Fu X."/>
            <person name="Miao Y."/>
            <person name="Liu J."/>
            <person name="Yu Q."/>
            <person name="Li R."/>
            <person name="Liao H."/>
            <person name="Li X."/>
            <person name="Kong Y."/>
            <person name="Jiang Z."/>
            <person name="Chourrout D."/>
            <person name="Li R."/>
            <person name="Bao Z."/>
        </authorList>
    </citation>
    <scope>NUCLEOTIDE SEQUENCE [LARGE SCALE GENOMIC DNA]</scope>
    <source>
        <strain evidence="9 10">PY_sf001</strain>
    </source>
</reference>
<comment type="caution">
    <text evidence="9">The sequence shown here is derived from an EMBL/GenBank/DDBJ whole genome shotgun (WGS) entry which is preliminary data.</text>
</comment>
<dbReference type="Gene3D" id="1.10.10.10">
    <property type="entry name" value="Winged helix-like DNA-binding domain superfamily/Winged helix DNA-binding domain"/>
    <property type="match status" value="1"/>
</dbReference>
<evidence type="ECO:0000313" key="9">
    <source>
        <dbReference type="EMBL" id="OWF39757.1"/>
    </source>
</evidence>
<dbReference type="AlphaFoldDB" id="A0A210PTC5"/>
<dbReference type="GO" id="GO:0003690">
    <property type="term" value="F:double-stranded DNA binding"/>
    <property type="evidence" value="ECO:0007669"/>
    <property type="project" value="TreeGrafter"/>
</dbReference>
<dbReference type="GO" id="GO:0000786">
    <property type="term" value="C:nucleosome"/>
    <property type="evidence" value="ECO:0007669"/>
    <property type="project" value="InterPro"/>
</dbReference>
<evidence type="ECO:0000256" key="3">
    <source>
        <dbReference type="ARBA" id="ARBA00022454"/>
    </source>
</evidence>
<keyword evidence="5 6" id="KW-0539">Nucleus</keyword>
<dbReference type="InterPro" id="IPR036388">
    <property type="entry name" value="WH-like_DNA-bd_sf"/>
</dbReference>
<evidence type="ECO:0000256" key="2">
    <source>
        <dbReference type="ARBA" id="ARBA00004286"/>
    </source>
</evidence>
<feature type="domain" description="H15" evidence="8">
    <location>
        <begin position="25"/>
        <end position="101"/>
    </location>
</feature>
<dbReference type="GO" id="GO:0045910">
    <property type="term" value="P:negative regulation of DNA recombination"/>
    <property type="evidence" value="ECO:0007669"/>
    <property type="project" value="TreeGrafter"/>
</dbReference>
<dbReference type="Pfam" id="PF00538">
    <property type="entry name" value="Linker_histone"/>
    <property type="match status" value="1"/>
</dbReference>
<dbReference type="InterPro" id="IPR005819">
    <property type="entry name" value="H1/H5"/>
</dbReference>
<dbReference type="SUPFAM" id="SSF46785">
    <property type="entry name" value="Winged helix' DNA-binding domain"/>
    <property type="match status" value="1"/>
</dbReference>
<dbReference type="SMART" id="SM00526">
    <property type="entry name" value="H15"/>
    <property type="match status" value="1"/>
</dbReference>
<dbReference type="InterPro" id="IPR005818">
    <property type="entry name" value="Histone_H1/H5_H15"/>
</dbReference>
<dbReference type="GO" id="GO:0006334">
    <property type="term" value="P:nucleosome assembly"/>
    <property type="evidence" value="ECO:0007669"/>
    <property type="project" value="InterPro"/>
</dbReference>
<feature type="compositionally biased region" description="Basic and acidic residues" evidence="7">
    <location>
        <begin position="99"/>
        <end position="112"/>
    </location>
</feature>
<proteinExistence type="inferred from homology"/>
<organism evidence="9 10">
    <name type="scientific">Mizuhopecten yessoensis</name>
    <name type="common">Japanese scallop</name>
    <name type="synonym">Patinopecten yessoensis</name>
    <dbReference type="NCBI Taxonomy" id="6573"/>
    <lineage>
        <taxon>Eukaryota</taxon>
        <taxon>Metazoa</taxon>
        <taxon>Spiralia</taxon>
        <taxon>Lophotrochozoa</taxon>
        <taxon>Mollusca</taxon>
        <taxon>Bivalvia</taxon>
        <taxon>Autobranchia</taxon>
        <taxon>Pteriomorphia</taxon>
        <taxon>Pectinida</taxon>
        <taxon>Pectinoidea</taxon>
        <taxon>Pectinidae</taxon>
        <taxon>Mizuhopecten</taxon>
    </lineage>
</organism>
<sequence>MSDAVSTSPVAKVAKKVSKPKVAPAHPTYAVMISAAIAALQEKGGSSKQKILAYIMANYKVGTEKVKINSRVRLALKSCVVKGTVSQAKGTGASGSFKLGEKPKVAKKEAKKPAAKKVKKPKKVTVTKPTKTTTTNKKTPKKAAKKPAAKKTAAKNPAATKVKTPKKATKKPAAKKPAVKKPAKKTAAKK</sequence>
<gene>
    <name evidence="9" type="ORF">KP79_PYT16538</name>
</gene>
<name>A0A210PTC5_MIZYE</name>
<dbReference type="STRING" id="6573.A0A210PTC5"/>
<protein>
    <submittedName>
        <fullName evidence="9">Histone H1.2</fullName>
    </submittedName>
</protein>
<dbReference type="FunFam" id="1.10.10.10:FF:000140">
    <property type="entry name" value="Histone H1.0"/>
    <property type="match status" value="1"/>
</dbReference>
<accession>A0A210PTC5</accession>
<feature type="region of interest" description="Disordered" evidence="7">
    <location>
        <begin position="85"/>
        <end position="190"/>
    </location>
</feature>
<feature type="compositionally biased region" description="Basic residues" evidence="7">
    <location>
        <begin position="138"/>
        <end position="153"/>
    </location>
</feature>
<dbReference type="GO" id="GO:0030527">
    <property type="term" value="F:structural constituent of chromatin"/>
    <property type="evidence" value="ECO:0007669"/>
    <property type="project" value="InterPro"/>
</dbReference>
<comment type="similarity">
    <text evidence="6">Belongs to the histone H1/H5 family.</text>
</comment>
<evidence type="ECO:0000256" key="1">
    <source>
        <dbReference type="ARBA" id="ARBA00004123"/>
    </source>
</evidence>
<evidence type="ECO:0000256" key="4">
    <source>
        <dbReference type="ARBA" id="ARBA00023125"/>
    </source>
</evidence>
<dbReference type="PANTHER" id="PTHR11467">
    <property type="entry name" value="HISTONE H1"/>
    <property type="match status" value="1"/>
</dbReference>
<dbReference type="CDD" id="cd00073">
    <property type="entry name" value="H15"/>
    <property type="match status" value="1"/>
</dbReference>
<dbReference type="Proteomes" id="UP000242188">
    <property type="component" value="Unassembled WGS sequence"/>
</dbReference>
<dbReference type="PRINTS" id="PR00624">
    <property type="entry name" value="HISTONEH5"/>
</dbReference>
<evidence type="ECO:0000313" key="10">
    <source>
        <dbReference type="Proteomes" id="UP000242188"/>
    </source>
</evidence>
<comment type="subcellular location">
    <subcellularLocation>
        <location evidence="2">Chromosome</location>
    </subcellularLocation>
    <subcellularLocation>
        <location evidence="1 6">Nucleus</location>
    </subcellularLocation>
</comment>
<dbReference type="PROSITE" id="PS51504">
    <property type="entry name" value="H15"/>
    <property type="match status" value="1"/>
</dbReference>
<evidence type="ECO:0000256" key="7">
    <source>
        <dbReference type="SAM" id="MobiDB-lite"/>
    </source>
</evidence>
<feature type="compositionally biased region" description="Basic residues" evidence="7">
    <location>
        <begin position="113"/>
        <end position="125"/>
    </location>
</feature>
<dbReference type="GO" id="GO:0005634">
    <property type="term" value="C:nucleus"/>
    <property type="evidence" value="ECO:0007669"/>
    <property type="project" value="UniProtKB-SubCell"/>
</dbReference>
<dbReference type="GO" id="GO:0030261">
    <property type="term" value="P:chromosome condensation"/>
    <property type="evidence" value="ECO:0007669"/>
    <property type="project" value="TreeGrafter"/>
</dbReference>